<feature type="domain" description="Ketoreductase" evidence="3">
    <location>
        <begin position="42"/>
        <end position="235"/>
    </location>
</feature>
<feature type="region of interest" description="Disordered" evidence="2">
    <location>
        <begin position="1"/>
        <end position="29"/>
    </location>
</feature>
<proteinExistence type="inferred from homology"/>
<dbReference type="InterPro" id="IPR057326">
    <property type="entry name" value="KR_dom"/>
</dbReference>
<dbReference type="InterPro" id="IPR050259">
    <property type="entry name" value="SDR"/>
</dbReference>
<accession>A0ABV4FP02</accession>
<evidence type="ECO:0000256" key="1">
    <source>
        <dbReference type="ARBA" id="ARBA00006484"/>
    </source>
</evidence>
<dbReference type="PANTHER" id="PTHR42879:SF2">
    <property type="entry name" value="3-OXOACYL-[ACYL-CARRIER-PROTEIN] REDUCTASE FABG"/>
    <property type="match status" value="1"/>
</dbReference>
<protein>
    <submittedName>
        <fullName evidence="4">Glucose 1-dehydrogenase</fullName>
        <ecNumber evidence="4">1.1.1.47</ecNumber>
    </submittedName>
</protein>
<dbReference type="NCBIfam" id="NF005559">
    <property type="entry name" value="PRK07231.1"/>
    <property type="match status" value="1"/>
</dbReference>
<dbReference type="InterPro" id="IPR036291">
    <property type="entry name" value="NAD(P)-bd_dom_sf"/>
</dbReference>
<organism evidence="4 5">
    <name type="scientific">Bradyrhizobium ottawaense</name>
    <dbReference type="NCBI Taxonomy" id="931866"/>
    <lineage>
        <taxon>Bacteria</taxon>
        <taxon>Pseudomonadati</taxon>
        <taxon>Pseudomonadota</taxon>
        <taxon>Alphaproteobacteria</taxon>
        <taxon>Hyphomicrobiales</taxon>
        <taxon>Nitrobacteraceae</taxon>
        <taxon>Bradyrhizobium</taxon>
    </lineage>
</organism>
<dbReference type="PRINTS" id="PR00080">
    <property type="entry name" value="SDRFAMILY"/>
</dbReference>
<dbReference type="PANTHER" id="PTHR42879">
    <property type="entry name" value="3-OXOACYL-(ACYL-CARRIER-PROTEIN) REDUCTASE"/>
    <property type="match status" value="1"/>
</dbReference>
<dbReference type="SMART" id="SM00822">
    <property type="entry name" value="PKS_KR"/>
    <property type="match status" value="1"/>
</dbReference>
<keyword evidence="5" id="KW-1185">Reference proteome</keyword>
<comment type="caution">
    <text evidence="4">The sequence shown here is derived from an EMBL/GenBank/DDBJ whole genome shotgun (WGS) entry which is preliminary data.</text>
</comment>
<dbReference type="InterPro" id="IPR020904">
    <property type="entry name" value="Sc_DH/Rdtase_CS"/>
</dbReference>
<evidence type="ECO:0000313" key="5">
    <source>
        <dbReference type="Proteomes" id="UP001565369"/>
    </source>
</evidence>
<dbReference type="EC" id="1.1.1.47" evidence="4"/>
<evidence type="ECO:0000256" key="2">
    <source>
        <dbReference type="SAM" id="MobiDB-lite"/>
    </source>
</evidence>
<evidence type="ECO:0000259" key="3">
    <source>
        <dbReference type="SMART" id="SM00822"/>
    </source>
</evidence>
<dbReference type="Proteomes" id="UP001565369">
    <property type="component" value="Unassembled WGS sequence"/>
</dbReference>
<dbReference type="SUPFAM" id="SSF51735">
    <property type="entry name" value="NAD(P)-binding Rossmann-fold domains"/>
    <property type="match status" value="1"/>
</dbReference>
<dbReference type="EMBL" id="JBGBZJ010000003">
    <property type="protein sequence ID" value="MEY9453329.1"/>
    <property type="molecule type" value="Genomic_DNA"/>
</dbReference>
<evidence type="ECO:0000313" key="4">
    <source>
        <dbReference type="EMBL" id="MEY9453329.1"/>
    </source>
</evidence>
<dbReference type="Gene3D" id="3.40.50.720">
    <property type="entry name" value="NAD(P)-binding Rossmann-like Domain"/>
    <property type="match status" value="1"/>
</dbReference>
<dbReference type="InterPro" id="IPR002347">
    <property type="entry name" value="SDR_fam"/>
</dbReference>
<reference evidence="4 5" key="1">
    <citation type="submission" date="2024-07" db="EMBL/GenBank/DDBJ databases">
        <title>Genomic Encyclopedia of Type Strains, Phase V (KMG-V): Genome sequencing to study the core and pangenomes of soil and plant-associated prokaryotes.</title>
        <authorList>
            <person name="Whitman W."/>
        </authorList>
    </citation>
    <scope>NUCLEOTIDE SEQUENCE [LARGE SCALE GENOMIC DNA]</scope>
    <source>
        <strain evidence="4 5">USDA 152</strain>
    </source>
</reference>
<dbReference type="RefSeq" id="WP_244429559.1">
    <property type="nucleotide sequence ID" value="NZ_AP021854.1"/>
</dbReference>
<dbReference type="GO" id="GO:0047936">
    <property type="term" value="F:glucose 1-dehydrogenase [NAD(P)+] activity"/>
    <property type="evidence" value="ECO:0007669"/>
    <property type="project" value="UniProtKB-EC"/>
</dbReference>
<sequence>MKPRAPTRRSAMTVNSTDPAAPASPGERLRPQARFPVTLEGQPALVTGANSGIGRAVALGLAAAGADVVVNYVVDPVSAEEVVHEIEARGRKAIAIKADVSNEDDVRSMFARAIDHFGTLHIVVNNAGLQRDAPLHEMTIDQWNKVIGVNLTGQFLCAREAVREFKRRGIVGDISAAAGKLVCMSSVHQEIPWAGHANYAASKGGVMQMMRSIAQEVAPIGIRVNGIAPGAIRTPINQRAWETREAYESLMTLVPYKRIGEPDDIAQAVAWLVSDAADYVTGATLFIDGGMTLFPGFASGG</sequence>
<gene>
    <name evidence="4" type="ORF">ABIG07_002277</name>
</gene>
<keyword evidence="4" id="KW-0560">Oxidoreductase</keyword>
<dbReference type="PRINTS" id="PR00081">
    <property type="entry name" value="GDHRDH"/>
</dbReference>
<dbReference type="Pfam" id="PF13561">
    <property type="entry name" value="adh_short_C2"/>
    <property type="match status" value="1"/>
</dbReference>
<dbReference type="PROSITE" id="PS00061">
    <property type="entry name" value="ADH_SHORT"/>
    <property type="match status" value="1"/>
</dbReference>
<name>A0ABV4FP02_9BRAD</name>
<comment type="similarity">
    <text evidence="1">Belongs to the short-chain dehydrogenases/reductases (SDR) family.</text>
</comment>